<dbReference type="InterPro" id="IPR026082">
    <property type="entry name" value="ABCA"/>
</dbReference>
<feature type="transmembrane region" description="Helical" evidence="9">
    <location>
        <begin position="268"/>
        <end position="294"/>
    </location>
</feature>
<evidence type="ECO:0000256" key="8">
    <source>
        <dbReference type="SAM" id="MobiDB-lite"/>
    </source>
</evidence>
<dbReference type="PANTHER" id="PTHR19229">
    <property type="entry name" value="ATP-BINDING CASSETTE TRANSPORTER SUBFAMILY A ABCA"/>
    <property type="match status" value="1"/>
</dbReference>
<feature type="transmembrane region" description="Helical" evidence="9">
    <location>
        <begin position="455"/>
        <end position="476"/>
    </location>
</feature>
<sequence>MDKEDSTTSELEVSEREANTKPVEPQLDNEVEFQKPPHVQKKQTRLKFGDQFYALLRKNWRLQKRQKKLNTCQICFSVVILLWLLVIQFLVSKYLNHKRDPDPTPEPEPYDYLSPADIWYSDCPAGSSEYYFSTDFEKLANYTVTTEEGTDQNLATTQYQEFSSADSLDQTLYDSFTQDSFKPAGAIHFDLLNVTTGDVKFSILYNSSSTSTSGSNDHLQLDGETAFLPTLLNTVMRVLYQNISSTSLNIRAAFQKFPIIEGEDQLDIVAYMLGTFFSILLHFLLPIFMMSIVYEKQNNILNIMKMMGLRLRAYWVSIYVFNYLLYLLMLVVFYIFGFAFGFRFFRKNAFLSHFLLFIIWGNTLIAISFLFSLLFKKVRTASIFGYFGVILLVIASSVLFEQLTSQDGTPDSTVILVQLIPSAALYHGINILAMESRLGHSGVSMSDLKLAVDKMGSVYLILFIETLVLFLFFAIFQTSLKTVFCFWRRKSKSKTLYFENDDELDSEDLDDRKNKPTKEEPDDVHRERLRVRKSQDRIRVLGLTKIFKGNKHQPDKVAVNNLSLGISKGECFGFLGPNGAGKTTTVSVMSGLYAPTYGNITVCGYSVREDLGSIHTISSVCPQHDILWDDLTGTESLQFYARMHGYKGAALKERVETTLKQVGLERDGHKKIKEYSGGMKRRISVGCALICNPKVLLLDEPTTGLDPSSKRQLWDVIRETTKDRAVLLTTHSMEEAEALCSRLGIIVNGQLQTIGETQELKIRFGKGFKFSFHSTEESEAKVDKFVRQLMPNLQLLNSLAGTWNYEVSKEGIVLSKIFEELENHKKELEIDDWGISQTTLEEVFLRITQNAAMTN</sequence>
<organism evidence="11 12">
    <name type="scientific">Anaeramoeba ignava</name>
    <name type="common">Anaerobic marine amoeba</name>
    <dbReference type="NCBI Taxonomy" id="1746090"/>
    <lineage>
        <taxon>Eukaryota</taxon>
        <taxon>Metamonada</taxon>
        <taxon>Anaeramoebidae</taxon>
        <taxon>Anaeramoeba</taxon>
    </lineage>
</organism>
<evidence type="ECO:0000256" key="1">
    <source>
        <dbReference type="ARBA" id="ARBA00004141"/>
    </source>
</evidence>
<keyword evidence="7 9" id="KW-0472">Membrane</keyword>
<evidence type="ECO:0000259" key="10">
    <source>
        <dbReference type="PROSITE" id="PS50893"/>
    </source>
</evidence>
<dbReference type="Pfam" id="PF00005">
    <property type="entry name" value="ABC_tran"/>
    <property type="match status" value="1"/>
</dbReference>
<dbReference type="OMA" id="WEDLSCV"/>
<feature type="transmembrane region" description="Helical" evidence="9">
    <location>
        <begin position="382"/>
        <end position="400"/>
    </location>
</feature>
<name>A0A9Q0R877_ANAIG</name>
<accession>A0A9Q0R877</accession>
<dbReference type="Pfam" id="PF12698">
    <property type="entry name" value="ABC2_membrane_3"/>
    <property type="match status" value="1"/>
</dbReference>
<dbReference type="GO" id="GO:0005319">
    <property type="term" value="F:lipid transporter activity"/>
    <property type="evidence" value="ECO:0007669"/>
    <property type="project" value="TreeGrafter"/>
</dbReference>
<dbReference type="CDD" id="cd03263">
    <property type="entry name" value="ABC_subfamily_A"/>
    <property type="match status" value="1"/>
</dbReference>
<evidence type="ECO:0000256" key="2">
    <source>
        <dbReference type="ARBA" id="ARBA00022448"/>
    </source>
</evidence>
<feature type="compositionally biased region" description="Basic and acidic residues" evidence="8">
    <location>
        <begin position="510"/>
        <end position="526"/>
    </location>
</feature>
<dbReference type="InterPro" id="IPR027417">
    <property type="entry name" value="P-loop_NTPase"/>
</dbReference>
<keyword evidence="12" id="KW-1185">Reference proteome</keyword>
<dbReference type="InterPro" id="IPR003439">
    <property type="entry name" value="ABC_transporter-like_ATP-bd"/>
</dbReference>
<dbReference type="GO" id="GO:0140359">
    <property type="term" value="F:ABC-type transporter activity"/>
    <property type="evidence" value="ECO:0007669"/>
    <property type="project" value="InterPro"/>
</dbReference>
<keyword evidence="4" id="KW-0547">Nucleotide-binding</keyword>
<evidence type="ECO:0000313" key="12">
    <source>
        <dbReference type="Proteomes" id="UP001149090"/>
    </source>
</evidence>
<keyword evidence="6 9" id="KW-1133">Transmembrane helix</keyword>
<proteinExistence type="predicted"/>
<dbReference type="InterPro" id="IPR056264">
    <property type="entry name" value="R2_ABCA1-4-like"/>
</dbReference>
<evidence type="ECO:0000256" key="4">
    <source>
        <dbReference type="ARBA" id="ARBA00022741"/>
    </source>
</evidence>
<feature type="transmembrane region" description="Helical" evidence="9">
    <location>
        <begin position="412"/>
        <end position="434"/>
    </location>
</feature>
<evidence type="ECO:0000313" key="11">
    <source>
        <dbReference type="EMBL" id="KAJ5070827.1"/>
    </source>
</evidence>
<feature type="region of interest" description="Disordered" evidence="8">
    <location>
        <begin position="507"/>
        <end position="527"/>
    </location>
</feature>
<feature type="domain" description="ABC transporter" evidence="10">
    <location>
        <begin position="538"/>
        <end position="773"/>
    </location>
</feature>
<keyword evidence="3 9" id="KW-0812">Transmembrane</keyword>
<dbReference type="PANTHER" id="PTHR19229:SF154">
    <property type="entry name" value="ABC TRANSPORTER A FAMILY MEMBER 3-RELATED"/>
    <property type="match status" value="1"/>
</dbReference>
<evidence type="ECO:0000256" key="5">
    <source>
        <dbReference type="ARBA" id="ARBA00022840"/>
    </source>
</evidence>
<comment type="subcellular location">
    <subcellularLocation>
        <location evidence="1">Membrane</location>
        <topology evidence="1">Multi-pass membrane protein</topology>
    </subcellularLocation>
</comment>
<protein>
    <submittedName>
        <fullName evidence="11">Atp-binding cassette transporter subfamily a abca</fullName>
    </submittedName>
</protein>
<dbReference type="OrthoDB" id="656790at2759"/>
<dbReference type="GO" id="GO:0005524">
    <property type="term" value="F:ATP binding"/>
    <property type="evidence" value="ECO:0007669"/>
    <property type="project" value="UniProtKB-KW"/>
</dbReference>
<dbReference type="SUPFAM" id="SSF52540">
    <property type="entry name" value="P-loop containing nucleoside triphosphate hydrolases"/>
    <property type="match status" value="1"/>
</dbReference>
<dbReference type="PROSITE" id="PS00211">
    <property type="entry name" value="ABC_TRANSPORTER_1"/>
    <property type="match status" value="1"/>
</dbReference>
<feature type="transmembrane region" description="Helical" evidence="9">
    <location>
        <begin position="354"/>
        <end position="375"/>
    </location>
</feature>
<dbReference type="PROSITE" id="PS50893">
    <property type="entry name" value="ABC_TRANSPORTER_2"/>
    <property type="match status" value="1"/>
</dbReference>
<dbReference type="InterPro" id="IPR003593">
    <property type="entry name" value="AAA+_ATPase"/>
</dbReference>
<comment type="caution">
    <text evidence="11">The sequence shown here is derived from an EMBL/GenBank/DDBJ whole genome shotgun (WGS) entry which is preliminary data.</text>
</comment>
<evidence type="ECO:0000256" key="9">
    <source>
        <dbReference type="SAM" id="Phobius"/>
    </source>
</evidence>
<dbReference type="GO" id="GO:0016020">
    <property type="term" value="C:membrane"/>
    <property type="evidence" value="ECO:0007669"/>
    <property type="project" value="UniProtKB-SubCell"/>
</dbReference>
<feature type="region of interest" description="Disordered" evidence="8">
    <location>
        <begin position="1"/>
        <end position="30"/>
    </location>
</feature>
<dbReference type="InterPro" id="IPR013525">
    <property type="entry name" value="ABC2_TM"/>
</dbReference>
<reference evidence="11" key="1">
    <citation type="submission" date="2022-10" db="EMBL/GenBank/DDBJ databases">
        <title>Novel sulphate-reducing endosymbionts in the free-living metamonad Anaeramoeba.</title>
        <authorList>
            <person name="Jerlstrom-Hultqvist J."/>
            <person name="Cepicka I."/>
            <person name="Gallot-Lavallee L."/>
            <person name="Salas-Leiva D."/>
            <person name="Curtis B.A."/>
            <person name="Zahonova K."/>
            <person name="Pipaliya S."/>
            <person name="Dacks J."/>
            <person name="Roger A.J."/>
        </authorList>
    </citation>
    <scope>NUCLEOTIDE SEQUENCE</scope>
    <source>
        <strain evidence="11">BMAN</strain>
    </source>
</reference>
<evidence type="ECO:0000256" key="7">
    <source>
        <dbReference type="ARBA" id="ARBA00023136"/>
    </source>
</evidence>
<dbReference type="InterPro" id="IPR017871">
    <property type="entry name" value="ABC_transporter-like_CS"/>
</dbReference>
<evidence type="ECO:0000256" key="6">
    <source>
        <dbReference type="ARBA" id="ARBA00022989"/>
    </source>
</evidence>
<gene>
    <name evidence="11" type="ORF">M0811_01808</name>
</gene>
<dbReference type="Pfam" id="PF23321">
    <property type="entry name" value="R1_ABCA1"/>
    <property type="match status" value="1"/>
</dbReference>
<feature type="transmembrane region" description="Helical" evidence="9">
    <location>
        <begin position="71"/>
        <end position="91"/>
    </location>
</feature>
<dbReference type="SMART" id="SM00382">
    <property type="entry name" value="AAA"/>
    <property type="match status" value="1"/>
</dbReference>
<dbReference type="Proteomes" id="UP001149090">
    <property type="component" value="Unassembled WGS sequence"/>
</dbReference>
<dbReference type="FunFam" id="3.40.50.300:FF:000665">
    <property type="entry name" value="ABC transporter A family member 2"/>
    <property type="match status" value="1"/>
</dbReference>
<keyword evidence="2" id="KW-0813">Transport</keyword>
<dbReference type="GO" id="GO:0016887">
    <property type="term" value="F:ATP hydrolysis activity"/>
    <property type="evidence" value="ECO:0007669"/>
    <property type="project" value="InterPro"/>
</dbReference>
<feature type="transmembrane region" description="Helical" evidence="9">
    <location>
        <begin position="314"/>
        <end position="342"/>
    </location>
</feature>
<keyword evidence="5 11" id="KW-0067">ATP-binding</keyword>
<dbReference type="AlphaFoldDB" id="A0A9Q0R877"/>
<evidence type="ECO:0000256" key="3">
    <source>
        <dbReference type="ARBA" id="ARBA00022692"/>
    </source>
</evidence>
<dbReference type="Gene3D" id="3.40.50.300">
    <property type="entry name" value="P-loop containing nucleotide triphosphate hydrolases"/>
    <property type="match status" value="1"/>
</dbReference>
<dbReference type="EMBL" id="JAPDFW010000092">
    <property type="protein sequence ID" value="KAJ5070827.1"/>
    <property type="molecule type" value="Genomic_DNA"/>
</dbReference>